<comment type="caution">
    <text evidence="6">The sequence shown here is derived from an EMBL/GenBank/DDBJ whole genome shotgun (WGS) entry which is preliminary data.</text>
</comment>
<keyword evidence="3" id="KW-0133">Cell shape</keyword>
<dbReference type="PANTHER" id="PTHR34138">
    <property type="entry name" value="CELL SHAPE-DETERMINING PROTEIN MREC"/>
    <property type="match status" value="1"/>
</dbReference>
<dbReference type="Proteomes" id="UP000176445">
    <property type="component" value="Unassembled WGS sequence"/>
</dbReference>
<dbReference type="Gene3D" id="2.40.10.350">
    <property type="entry name" value="Rod shape-determining protein MreC, domain 2"/>
    <property type="match status" value="1"/>
</dbReference>
<name>A0A1F6CHH1_9BACT</name>
<evidence type="ECO:0000256" key="2">
    <source>
        <dbReference type="ARBA" id="ARBA00013855"/>
    </source>
</evidence>
<dbReference type="GO" id="GO:0008360">
    <property type="term" value="P:regulation of cell shape"/>
    <property type="evidence" value="ECO:0007669"/>
    <property type="project" value="UniProtKB-KW"/>
</dbReference>
<evidence type="ECO:0000313" key="7">
    <source>
        <dbReference type="Proteomes" id="UP000176445"/>
    </source>
</evidence>
<dbReference type="InterPro" id="IPR007221">
    <property type="entry name" value="MreC"/>
</dbReference>
<evidence type="ECO:0000313" key="6">
    <source>
        <dbReference type="EMBL" id="OGG48704.1"/>
    </source>
</evidence>
<proteinExistence type="inferred from homology"/>
<dbReference type="GO" id="GO:0005886">
    <property type="term" value="C:plasma membrane"/>
    <property type="evidence" value="ECO:0007669"/>
    <property type="project" value="TreeGrafter"/>
</dbReference>
<dbReference type="InterPro" id="IPR042175">
    <property type="entry name" value="Cell/Rod_MreC_2"/>
</dbReference>
<accession>A0A1F6CHH1</accession>
<dbReference type="Pfam" id="PF04085">
    <property type="entry name" value="MreC"/>
    <property type="match status" value="1"/>
</dbReference>
<organism evidence="6 7">
    <name type="scientific">Candidatus Kaiserbacteria bacterium RIFCSPHIGHO2_01_FULL_54_36b</name>
    <dbReference type="NCBI Taxonomy" id="1798483"/>
    <lineage>
        <taxon>Bacteria</taxon>
        <taxon>Candidatus Kaiseribacteriota</taxon>
    </lineage>
</organism>
<evidence type="ECO:0000256" key="3">
    <source>
        <dbReference type="ARBA" id="ARBA00022960"/>
    </source>
</evidence>
<dbReference type="AlphaFoldDB" id="A0A1F6CHH1"/>
<dbReference type="EMBL" id="MFKW01000086">
    <property type="protein sequence ID" value="OGG48704.1"/>
    <property type="molecule type" value="Genomic_DNA"/>
</dbReference>
<dbReference type="InterPro" id="IPR042177">
    <property type="entry name" value="Cell/Rod_1"/>
</dbReference>
<dbReference type="InterPro" id="IPR055342">
    <property type="entry name" value="MreC_beta-barrel_core"/>
</dbReference>
<dbReference type="PANTHER" id="PTHR34138:SF1">
    <property type="entry name" value="CELL SHAPE-DETERMINING PROTEIN MREC"/>
    <property type="match status" value="1"/>
</dbReference>
<protein>
    <recommendedName>
        <fullName evidence="2">Cell shape-determining protein MreC</fullName>
    </recommendedName>
    <alternativeName>
        <fullName evidence="4">Cell shape protein MreC</fullName>
    </alternativeName>
</protein>
<feature type="domain" description="Rod shape-determining protein MreC beta-barrel core" evidence="5">
    <location>
        <begin position="124"/>
        <end position="260"/>
    </location>
</feature>
<evidence type="ECO:0000256" key="4">
    <source>
        <dbReference type="ARBA" id="ARBA00032089"/>
    </source>
</evidence>
<reference evidence="6 7" key="1">
    <citation type="journal article" date="2016" name="Nat. Commun.">
        <title>Thousands of microbial genomes shed light on interconnected biogeochemical processes in an aquifer system.</title>
        <authorList>
            <person name="Anantharaman K."/>
            <person name="Brown C.T."/>
            <person name="Hug L.A."/>
            <person name="Sharon I."/>
            <person name="Castelle C.J."/>
            <person name="Probst A.J."/>
            <person name="Thomas B.C."/>
            <person name="Singh A."/>
            <person name="Wilkins M.J."/>
            <person name="Karaoz U."/>
            <person name="Brodie E.L."/>
            <person name="Williams K.H."/>
            <person name="Hubbard S.S."/>
            <person name="Banfield J.F."/>
        </authorList>
    </citation>
    <scope>NUCLEOTIDE SEQUENCE [LARGE SCALE GENOMIC DNA]</scope>
</reference>
<comment type="similarity">
    <text evidence="1">Belongs to the MreC family.</text>
</comment>
<sequence>MMNSYRQNKSRNGRLLVITTLVVFLFALDILTGGSIRHLLRGGVVVMAEWSGRVGASIKGSGLLATRASLEAKNRVLSEQLTQYEERAGGFEALRTENEELRALVHLIESLPSGTEGMTAPVVSSIRSSPYGTFLIGAGDSDGIARGSLVLTSGGFVVGTVTDTGAHTAVVTEVFAPSATIEAIVGSASISAAGSGGGNARASVPRALSITVGQPVVAPAFGQRPIGIVGNVASSSASASQDVSIVLPVNLASLKYVYILPVRN</sequence>
<dbReference type="Gene3D" id="2.40.10.340">
    <property type="entry name" value="Rod shape-determining protein MreC, domain 1"/>
    <property type="match status" value="1"/>
</dbReference>
<evidence type="ECO:0000256" key="1">
    <source>
        <dbReference type="ARBA" id="ARBA00009369"/>
    </source>
</evidence>
<gene>
    <name evidence="6" type="ORF">A2704_03075</name>
</gene>
<evidence type="ECO:0000259" key="5">
    <source>
        <dbReference type="Pfam" id="PF04085"/>
    </source>
</evidence>